<evidence type="ECO:0000256" key="10">
    <source>
        <dbReference type="SAM" id="Coils"/>
    </source>
</evidence>
<evidence type="ECO:0000256" key="8">
    <source>
        <dbReference type="ARBA" id="ARBA00023136"/>
    </source>
</evidence>
<dbReference type="Gene3D" id="2.40.30.170">
    <property type="match status" value="1"/>
</dbReference>
<evidence type="ECO:0000313" key="14">
    <source>
        <dbReference type="Proteomes" id="UP000199598"/>
    </source>
</evidence>
<evidence type="ECO:0000256" key="6">
    <source>
        <dbReference type="ARBA" id="ARBA00022692"/>
    </source>
</evidence>
<gene>
    <name evidence="13" type="ORF">SAMN04488518_102423</name>
</gene>
<protein>
    <recommendedName>
        <fullName evidence="9">Membrane fusion protein (MFP) family protein</fullName>
    </recommendedName>
</protein>
<dbReference type="Pfam" id="PF25994">
    <property type="entry name" value="HH_AprE"/>
    <property type="match status" value="1"/>
</dbReference>
<evidence type="ECO:0000259" key="11">
    <source>
        <dbReference type="Pfam" id="PF25994"/>
    </source>
</evidence>
<dbReference type="NCBIfam" id="TIGR01843">
    <property type="entry name" value="type_I_hlyD"/>
    <property type="match status" value="1"/>
</dbReference>
<keyword evidence="10" id="KW-0175">Coiled coil</keyword>
<comment type="caution">
    <text evidence="13">The sequence shown here is derived from an EMBL/GenBank/DDBJ whole genome shotgun (WGS) entry which is preliminary data.</text>
</comment>
<keyword evidence="8 9" id="KW-0472">Membrane</keyword>
<keyword evidence="6 9" id="KW-0812">Transmembrane</keyword>
<sequence>MKGWSLPVTPLHLPEFHSPKQSRVLIFTCAAIMLLLFVWSAFAHVEEVTRGNGRIIPSRQMQVVQAPERGIVSEVLFYEGEIVEQGAVLVKLDNTGFSSQLGELQQKKYALQARLARLTAEARQANLALDLSNTPADIAAFLQRELAVYKARKEQLTAEVAVLRSQFSQKEQDLKQLEAEAQMLGANLTLIARELEINQQLYKRGVLPEIEFLRLKRQHTTLEGERQMLVASLASARSAKEEVLQKVASAQTAFASQAQSDLVATKAELAVIEERLRGAEDRVHRSALVAPVRGVINKLNVSTIGAVVQTGEPLIEIVPLEDTLLIAAKIQPQHVAFLHPGQDVSVKITAYDYSIYGGLDGVLERISPDTSEDERGQAFFKVIVRTKQNHLGSEENPLPITPGMTASIDILTGEKSVLSYIAKPLLKVKAEALRER</sequence>
<organism evidence="13 14">
    <name type="scientific">Pseudovibrio ascidiaceicola</name>
    <dbReference type="NCBI Taxonomy" id="285279"/>
    <lineage>
        <taxon>Bacteria</taxon>
        <taxon>Pseudomonadati</taxon>
        <taxon>Pseudomonadota</taxon>
        <taxon>Alphaproteobacteria</taxon>
        <taxon>Hyphomicrobiales</taxon>
        <taxon>Stappiaceae</taxon>
        <taxon>Pseudovibrio</taxon>
    </lineage>
</organism>
<feature type="domain" description="AprE-like beta-barrel" evidence="12">
    <location>
        <begin position="324"/>
        <end position="413"/>
    </location>
</feature>
<keyword evidence="5 9" id="KW-0997">Cell inner membrane</keyword>
<dbReference type="PANTHER" id="PTHR30386">
    <property type="entry name" value="MEMBRANE FUSION SUBUNIT OF EMRAB-TOLC MULTIDRUG EFFLUX PUMP"/>
    <property type="match status" value="1"/>
</dbReference>
<dbReference type="Gene3D" id="1.10.287.470">
    <property type="entry name" value="Helix hairpin bin"/>
    <property type="match status" value="1"/>
</dbReference>
<evidence type="ECO:0000313" key="13">
    <source>
        <dbReference type="EMBL" id="SFK15532.1"/>
    </source>
</evidence>
<evidence type="ECO:0000256" key="1">
    <source>
        <dbReference type="ARBA" id="ARBA00004377"/>
    </source>
</evidence>
<feature type="transmembrane region" description="Helical" evidence="9">
    <location>
        <begin position="24"/>
        <end position="42"/>
    </location>
</feature>
<evidence type="ECO:0000259" key="12">
    <source>
        <dbReference type="Pfam" id="PF26002"/>
    </source>
</evidence>
<dbReference type="Gene3D" id="2.40.50.100">
    <property type="match status" value="1"/>
</dbReference>
<dbReference type="RefSeq" id="WP_093517709.1">
    <property type="nucleotide sequence ID" value="NZ_FOSK01000002.1"/>
</dbReference>
<evidence type="ECO:0000256" key="9">
    <source>
        <dbReference type="RuleBase" id="RU365093"/>
    </source>
</evidence>
<reference evidence="13 14" key="1">
    <citation type="submission" date="2016-10" db="EMBL/GenBank/DDBJ databases">
        <authorList>
            <person name="Varghese N."/>
            <person name="Submissions S."/>
        </authorList>
    </citation>
    <scope>NUCLEOTIDE SEQUENCE [LARGE SCALE GENOMIC DNA]</scope>
    <source>
        <strain evidence="13 14">DSM 16392</strain>
    </source>
</reference>
<dbReference type="Proteomes" id="UP000199598">
    <property type="component" value="Unassembled WGS sequence"/>
</dbReference>
<accession>A0A1I3X6W1</accession>
<dbReference type="SUPFAM" id="SSF111369">
    <property type="entry name" value="HlyD-like secretion proteins"/>
    <property type="match status" value="1"/>
</dbReference>
<dbReference type="EMBL" id="FOSK01000002">
    <property type="protein sequence ID" value="SFK15532.1"/>
    <property type="molecule type" value="Genomic_DNA"/>
</dbReference>
<evidence type="ECO:0000256" key="5">
    <source>
        <dbReference type="ARBA" id="ARBA00022519"/>
    </source>
</evidence>
<feature type="domain" description="AprE-like long alpha-helical hairpin" evidence="11">
    <location>
        <begin position="98"/>
        <end position="282"/>
    </location>
</feature>
<dbReference type="InterPro" id="IPR058781">
    <property type="entry name" value="HH_AprE-like"/>
</dbReference>
<keyword evidence="4 9" id="KW-1003">Cell membrane</keyword>
<dbReference type="PRINTS" id="PR01490">
    <property type="entry name" value="RTXTOXIND"/>
</dbReference>
<proteinExistence type="inferred from homology"/>
<dbReference type="InterPro" id="IPR050739">
    <property type="entry name" value="MFP"/>
</dbReference>
<feature type="coiled-coil region" evidence="10">
    <location>
        <begin position="255"/>
        <end position="282"/>
    </location>
</feature>
<keyword evidence="7 9" id="KW-1133">Transmembrane helix</keyword>
<feature type="coiled-coil region" evidence="10">
    <location>
        <begin position="101"/>
        <end position="194"/>
    </location>
</feature>
<evidence type="ECO:0000256" key="3">
    <source>
        <dbReference type="ARBA" id="ARBA00022448"/>
    </source>
</evidence>
<evidence type="ECO:0000256" key="7">
    <source>
        <dbReference type="ARBA" id="ARBA00022989"/>
    </source>
</evidence>
<evidence type="ECO:0000256" key="4">
    <source>
        <dbReference type="ARBA" id="ARBA00022475"/>
    </source>
</evidence>
<dbReference type="InterPro" id="IPR010129">
    <property type="entry name" value="T1SS_HlyD"/>
</dbReference>
<dbReference type="InterPro" id="IPR058982">
    <property type="entry name" value="Beta-barrel_AprE"/>
</dbReference>
<dbReference type="Pfam" id="PF26002">
    <property type="entry name" value="Beta-barrel_AprE"/>
    <property type="match status" value="1"/>
</dbReference>
<evidence type="ECO:0000256" key="2">
    <source>
        <dbReference type="ARBA" id="ARBA00009477"/>
    </source>
</evidence>
<dbReference type="PANTHER" id="PTHR30386:SF26">
    <property type="entry name" value="TRANSPORT PROTEIN COMB"/>
    <property type="match status" value="1"/>
</dbReference>
<keyword evidence="3 9" id="KW-0813">Transport</keyword>
<keyword evidence="14" id="KW-1185">Reference proteome</keyword>
<comment type="similarity">
    <text evidence="2 9">Belongs to the membrane fusion protein (MFP) (TC 8.A.1) family.</text>
</comment>
<comment type="subcellular location">
    <subcellularLocation>
        <location evidence="1 9">Cell inner membrane</location>
        <topology evidence="1 9">Single-pass membrane protein</topology>
    </subcellularLocation>
</comment>
<name>A0A1I3X6W1_9HYPH</name>